<dbReference type="AlphaFoldDB" id="A0A812PWH0"/>
<reference evidence="4" key="1">
    <citation type="submission" date="2021-02" db="EMBL/GenBank/DDBJ databases">
        <authorList>
            <person name="Dougan E. K."/>
            <person name="Rhodes N."/>
            <person name="Thang M."/>
            <person name="Chan C."/>
        </authorList>
    </citation>
    <scope>NUCLEOTIDE SEQUENCE</scope>
</reference>
<dbReference type="GO" id="GO:0005509">
    <property type="term" value="F:calcium ion binding"/>
    <property type="evidence" value="ECO:0007669"/>
    <property type="project" value="InterPro"/>
</dbReference>
<dbReference type="PROSITE" id="PS00018">
    <property type="entry name" value="EF_HAND_1"/>
    <property type="match status" value="1"/>
</dbReference>
<dbReference type="EMBL" id="CAJNIZ010014781">
    <property type="protein sequence ID" value="CAE7366240.1"/>
    <property type="molecule type" value="Genomic_DNA"/>
</dbReference>
<sequence length="208" mass="22776">MAAALRRLACPLSPAELDGVLRCFDADNSGSIDFAEFYQVLREESHWIEQREATKDDPRLCGFAIGDRVRLKCQLFSELSKASLLKDDFQSTTGKVMGPGKKQGIITISLEKGGDEMTVKAALLEKLTATKGHHHGCLCEVCWIECYGTDYFGYPPDDEENPYEPQSPKSPSAGMSPTSASRSGFSFSPGSSPRSPVLSTGRKTFPRQ</sequence>
<dbReference type="PROSITE" id="PS50222">
    <property type="entry name" value="EF_HAND_2"/>
    <property type="match status" value="1"/>
</dbReference>
<feature type="domain" description="EF-hand" evidence="3">
    <location>
        <begin position="12"/>
        <end position="47"/>
    </location>
</feature>
<keyword evidence="1" id="KW-0106">Calcium</keyword>
<dbReference type="InterPro" id="IPR011992">
    <property type="entry name" value="EF-hand-dom_pair"/>
</dbReference>
<dbReference type="InterPro" id="IPR018247">
    <property type="entry name" value="EF_Hand_1_Ca_BS"/>
</dbReference>
<dbReference type="Proteomes" id="UP000649617">
    <property type="component" value="Unassembled WGS sequence"/>
</dbReference>
<comment type="caution">
    <text evidence="4">The sequence shown here is derived from an EMBL/GenBank/DDBJ whole genome shotgun (WGS) entry which is preliminary data.</text>
</comment>
<dbReference type="Gene3D" id="1.10.238.10">
    <property type="entry name" value="EF-hand"/>
    <property type="match status" value="1"/>
</dbReference>
<protein>
    <submittedName>
        <fullName evidence="4">Hspbap1 protein</fullName>
    </submittedName>
</protein>
<name>A0A812PWH0_SYMPI</name>
<accession>A0A812PWH0</accession>
<dbReference type="SUPFAM" id="SSF47473">
    <property type="entry name" value="EF-hand"/>
    <property type="match status" value="1"/>
</dbReference>
<dbReference type="SMART" id="SM00054">
    <property type="entry name" value="EFh"/>
    <property type="match status" value="1"/>
</dbReference>
<keyword evidence="5" id="KW-1185">Reference proteome</keyword>
<dbReference type="Pfam" id="PF13833">
    <property type="entry name" value="EF-hand_8"/>
    <property type="match status" value="1"/>
</dbReference>
<evidence type="ECO:0000313" key="5">
    <source>
        <dbReference type="Proteomes" id="UP000649617"/>
    </source>
</evidence>
<feature type="region of interest" description="Disordered" evidence="2">
    <location>
        <begin position="157"/>
        <end position="208"/>
    </location>
</feature>
<dbReference type="InterPro" id="IPR002048">
    <property type="entry name" value="EF_hand_dom"/>
</dbReference>
<evidence type="ECO:0000256" key="1">
    <source>
        <dbReference type="ARBA" id="ARBA00022837"/>
    </source>
</evidence>
<organism evidence="4 5">
    <name type="scientific">Symbiodinium pilosum</name>
    <name type="common">Dinoflagellate</name>
    <dbReference type="NCBI Taxonomy" id="2952"/>
    <lineage>
        <taxon>Eukaryota</taxon>
        <taxon>Sar</taxon>
        <taxon>Alveolata</taxon>
        <taxon>Dinophyceae</taxon>
        <taxon>Suessiales</taxon>
        <taxon>Symbiodiniaceae</taxon>
        <taxon>Symbiodinium</taxon>
    </lineage>
</organism>
<dbReference type="OrthoDB" id="420569at2759"/>
<evidence type="ECO:0000256" key="2">
    <source>
        <dbReference type="SAM" id="MobiDB-lite"/>
    </source>
</evidence>
<evidence type="ECO:0000259" key="3">
    <source>
        <dbReference type="PROSITE" id="PS50222"/>
    </source>
</evidence>
<evidence type="ECO:0000313" key="4">
    <source>
        <dbReference type="EMBL" id="CAE7366240.1"/>
    </source>
</evidence>
<feature type="compositionally biased region" description="Polar residues" evidence="2">
    <location>
        <begin position="197"/>
        <end position="208"/>
    </location>
</feature>
<proteinExistence type="predicted"/>
<feature type="compositionally biased region" description="Low complexity" evidence="2">
    <location>
        <begin position="176"/>
        <end position="196"/>
    </location>
</feature>
<gene>
    <name evidence="4" type="primary">hspbap1</name>
    <name evidence="4" type="ORF">SPIL2461_LOCUS8842</name>
</gene>